<keyword evidence="2" id="KW-1185">Reference proteome</keyword>
<protein>
    <submittedName>
        <fullName evidence="1">Uncharacterized protein</fullName>
    </submittedName>
</protein>
<dbReference type="RefSeq" id="WP_305908611.1">
    <property type="nucleotide sequence ID" value="NZ_CP157743.1"/>
</dbReference>
<sequence length="67" mass="7257">MPKLISEIEHKAQIFLTISKASSAAVAAKNPIGQAADPHIVVIQVKFIGQTKTAASRFVMLLTKKLR</sequence>
<evidence type="ECO:0000313" key="2">
    <source>
        <dbReference type="Proteomes" id="UP001225378"/>
    </source>
</evidence>
<dbReference type="Proteomes" id="UP001225378">
    <property type="component" value="Chromosome"/>
</dbReference>
<dbReference type="AlphaFoldDB" id="A0AAU7NZJ0"/>
<name>A0AAU7NZJ0_9GAMM</name>
<dbReference type="EMBL" id="CP157743">
    <property type="protein sequence ID" value="XBS22408.1"/>
    <property type="molecule type" value="Genomic_DNA"/>
</dbReference>
<gene>
    <name evidence="1" type="ORF">Q9L42_009830</name>
</gene>
<dbReference type="KEGG" id="mech:Q9L42_009830"/>
<proteinExistence type="predicted"/>
<evidence type="ECO:0000313" key="1">
    <source>
        <dbReference type="EMBL" id="XBS22408.1"/>
    </source>
</evidence>
<accession>A0AAU7NZJ0</accession>
<organism evidence="1 2">
    <name type="scientific">Methylomarinum roseum</name>
    <dbReference type="NCBI Taxonomy" id="3067653"/>
    <lineage>
        <taxon>Bacteria</taxon>
        <taxon>Pseudomonadati</taxon>
        <taxon>Pseudomonadota</taxon>
        <taxon>Gammaproteobacteria</taxon>
        <taxon>Methylococcales</taxon>
        <taxon>Methylococcaceae</taxon>
        <taxon>Methylomarinum</taxon>
    </lineage>
</organism>
<reference evidence="1 2" key="1">
    <citation type="journal article" date="2024" name="Microbiology">
        <title>Methylomarinum rosea sp. nov., a novel halophilic methanotrophic bacterium from the hypersaline Lake Elton.</title>
        <authorList>
            <person name="Suleimanov R.Z."/>
            <person name="Oshkin I.Y."/>
            <person name="Danilova O.V."/>
            <person name="Suzina N.E."/>
            <person name="Dedysh S.N."/>
        </authorList>
    </citation>
    <scope>NUCLEOTIDE SEQUENCE [LARGE SCALE GENOMIC DNA]</scope>
    <source>
        <strain evidence="1 2">Ch1-1</strain>
    </source>
</reference>